<dbReference type="STRING" id="62101.AB835_08160"/>
<organism evidence="2 3">
    <name type="scientific">Candidatus Endobugula sertula</name>
    <name type="common">Bugula neritina bacterial symbiont</name>
    <dbReference type="NCBI Taxonomy" id="62101"/>
    <lineage>
        <taxon>Bacteria</taxon>
        <taxon>Pseudomonadati</taxon>
        <taxon>Pseudomonadota</taxon>
        <taxon>Gammaproteobacteria</taxon>
        <taxon>Cellvibrionales</taxon>
        <taxon>Cellvibrionaceae</taxon>
        <taxon>Candidatus Endobugula</taxon>
    </lineage>
</organism>
<accession>A0A1D2QPS5</accession>
<feature type="region of interest" description="Disordered" evidence="1">
    <location>
        <begin position="57"/>
        <end position="82"/>
    </location>
</feature>
<proteinExistence type="predicted"/>
<feature type="compositionally biased region" description="Polar residues" evidence="1">
    <location>
        <begin position="8"/>
        <end position="18"/>
    </location>
</feature>
<feature type="compositionally biased region" description="Polar residues" evidence="1">
    <location>
        <begin position="69"/>
        <end position="82"/>
    </location>
</feature>
<gene>
    <name evidence="2" type="ORF">AB835_08160</name>
</gene>
<dbReference type="EMBL" id="MDLC01000025">
    <property type="protein sequence ID" value="ODS23577.1"/>
    <property type="molecule type" value="Genomic_DNA"/>
</dbReference>
<name>A0A1D2QPS5_9GAMM</name>
<comment type="caution">
    <text evidence="2">The sequence shown here is derived from an EMBL/GenBank/DDBJ whole genome shotgun (WGS) entry which is preliminary data.</text>
</comment>
<reference evidence="2 3" key="1">
    <citation type="journal article" date="2016" name="Appl. Environ. Microbiol.">
        <title>Lack of Overt Genome Reduction in the Bryostatin-Producing Bryozoan Symbiont "Candidatus Endobugula sertula".</title>
        <authorList>
            <person name="Miller I.J."/>
            <person name="Vanee N."/>
            <person name="Fong S.S."/>
            <person name="Lim-Fong G.E."/>
            <person name="Kwan J.C."/>
        </authorList>
    </citation>
    <scope>NUCLEOTIDE SEQUENCE [LARGE SCALE GENOMIC DNA]</scope>
    <source>
        <strain evidence="2">AB1-4</strain>
    </source>
</reference>
<sequence>MVVPFPTQHVQEPTTGQQDMDHYENIPGADQAGEGIQDLLALCQKVGIDPKKIKLSKAGEKPSLVEKLSPQQRRQLIKNNNP</sequence>
<protein>
    <submittedName>
        <fullName evidence="2">Uncharacterized protein</fullName>
    </submittedName>
</protein>
<dbReference type="AlphaFoldDB" id="A0A1D2QPS5"/>
<dbReference type="Proteomes" id="UP000242502">
    <property type="component" value="Unassembled WGS sequence"/>
</dbReference>
<evidence type="ECO:0000313" key="2">
    <source>
        <dbReference type="EMBL" id="ODS23577.1"/>
    </source>
</evidence>
<evidence type="ECO:0000256" key="1">
    <source>
        <dbReference type="SAM" id="MobiDB-lite"/>
    </source>
</evidence>
<evidence type="ECO:0000313" key="3">
    <source>
        <dbReference type="Proteomes" id="UP000242502"/>
    </source>
</evidence>
<feature type="region of interest" description="Disordered" evidence="1">
    <location>
        <begin position="1"/>
        <end position="23"/>
    </location>
</feature>